<dbReference type="RefSeq" id="WP_265047518.1">
    <property type="nucleotide sequence ID" value="NZ_CP100390.1"/>
</dbReference>
<evidence type="ECO:0000259" key="4">
    <source>
        <dbReference type="PROSITE" id="PS50110"/>
    </source>
</evidence>
<organism evidence="6 7">
    <name type="scientific">Alkalimarinus alittae</name>
    <dbReference type="NCBI Taxonomy" id="2961619"/>
    <lineage>
        <taxon>Bacteria</taxon>
        <taxon>Pseudomonadati</taxon>
        <taxon>Pseudomonadota</taxon>
        <taxon>Gammaproteobacteria</taxon>
        <taxon>Alteromonadales</taxon>
        <taxon>Alteromonadaceae</taxon>
        <taxon>Alkalimarinus</taxon>
    </lineage>
</organism>
<dbReference type="NCBIfam" id="TIGR00254">
    <property type="entry name" value="GGDEF"/>
    <property type="match status" value="1"/>
</dbReference>
<dbReference type="InterPro" id="IPR011006">
    <property type="entry name" value="CheY-like_superfamily"/>
</dbReference>
<dbReference type="CDD" id="cd01949">
    <property type="entry name" value="GGDEF"/>
    <property type="match status" value="1"/>
</dbReference>
<dbReference type="PROSITE" id="PS50887">
    <property type="entry name" value="GGDEF"/>
    <property type="match status" value="1"/>
</dbReference>
<dbReference type="EC" id="2.7.7.65" evidence="1"/>
<protein>
    <recommendedName>
        <fullName evidence="1">diguanylate cyclase</fullName>
        <ecNumber evidence="1">2.7.7.65</ecNumber>
    </recommendedName>
</protein>
<dbReference type="GO" id="GO:0052621">
    <property type="term" value="F:diguanylate cyclase activity"/>
    <property type="evidence" value="ECO:0007669"/>
    <property type="project" value="UniProtKB-EC"/>
</dbReference>
<keyword evidence="7" id="KW-1185">Reference proteome</keyword>
<dbReference type="PANTHER" id="PTHR45138">
    <property type="entry name" value="REGULATORY COMPONENTS OF SENSORY TRANSDUCTION SYSTEM"/>
    <property type="match status" value="1"/>
</dbReference>
<feature type="domain" description="Response regulatory" evidence="4">
    <location>
        <begin position="5"/>
        <end position="128"/>
    </location>
</feature>
<evidence type="ECO:0000256" key="2">
    <source>
        <dbReference type="ARBA" id="ARBA00034247"/>
    </source>
</evidence>
<dbReference type="InterPro" id="IPR029787">
    <property type="entry name" value="Nucleotide_cyclase"/>
</dbReference>
<dbReference type="Proteomes" id="UP001163739">
    <property type="component" value="Chromosome"/>
</dbReference>
<keyword evidence="6" id="KW-0548">Nucleotidyltransferase</keyword>
<evidence type="ECO:0000256" key="1">
    <source>
        <dbReference type="ARBA" id="ARBA00012528"/>
    </source>
</evidence>
<feature type="domain" description="GGDEF" evidence="5">
    <location>
        <begin position="366"/>
        <end position="497"/>
    </location>
</feature>
<dbReference type="Gene3D" id="3.40.50.2300">
    <property type="match status" value="1"/>
</dbReference>
<dbReference type="Pfam" id="PF00990">
    <property type="entry name" value="GGDEF"/>
    <property type="match status" value="1"/>
</dbReference>
<dbReference type="Gene3D" id="3.30.70.270">
    <property type="match status" value="1"/>
</dbReference>
<keyword evidence="6" id="KW-0808">Transferase</keyword>
<dbReference type="PROSITE" id="PS50110">
    <property type="entry name" value="RESPONSE_REGULATORY"/>
    <property type="match status" value="1"/>
</dbReference>
<evidence type="ECO:0000313" key="6">
    <source>
        <dbReference type="EMBL" id="UZE96033.1"/>
    </source>
</evidence>
<proteinExistence type="predicted"/>
<comment type="catalytic activity">
    <reaction evidence="2">
        <text>2 GTP = 3',3'-c-di-GMP + 2 diphosphate</text>
        <dbReference type="Rhea" id="RHEA:24898"/>
        <dbReference type="ChEBI" id="CHEBI:33019"/>
        <dbReference type="ChEBI" id="CHEBI:37565"/>
        <dbReference type="ChEBI" id="CHEBI:58805"/>
        <dbReference type="EC" id="2.7.7.65"/>
    </reaction>
</comment>
<dbReference type="SMART" id="SM00267">
    <property type="entry name" value="GGDEF"/>
    <property type="match status" value="1"/>
</dbReference>
<feature type="modified residue" description="4-aspartylphosphate" evidence="3">
    <location>
        <position position="62"/>
    </location>
</feature>
<dbReference type="InterPro" id="IPR000160">
    <property type="entry name" value="GGDEF_dom"/>
</dbReference>
<dbReference type="SUPFAM" id="SSF52172">
    <property type="entry name" value="CheY-like"/>
    <property type="match status" value="1"/>
</dbReference>
<dbReference type="SUPFAM" id="SSF55073">
    <property type="entry name" value="Nucleotide cyclase"/>
    <property type="match status" value="1"/>
</dbReference>
<dbReference type="InterPro" id="IPR043128">
    <property type="entry name" value="Rev_trsase/Diguanyl_cyclase"/>
</dbReference>
<gene>
    <name evidence="6" type="ORF">NKI27_18610</name>
</gene>
<evidence type="ECO:0000313" key="7">
    <source>
        <dbReference type="Proteomes" id="UP001163739"/>
    </source>
</evidence>
<accession>A0ABY6N1S1</accession>
<evidence type="ECO:0000259" key="5">
    <source>
        <dbReference type="PROSITE" id="PS50887"/>
    </source>
</evidence>
<dbReference type="EMBL" id="CP100390">
    <property type="protein sequence ID" value="UZE96033.1"/>
    <property type="molecule type" value="Genomic_DNA"/>
</dbReference>
<dbReference type="InterPro" id="IPR001789">
    <property type="entry name" value="Sig_transdc_resp-reg_receiver"/>
</dbReference>
<dbReference type="Pfam" id="PF00072">
    <property type="entry name" value="Response_reg"/>
    <property type="match status" value="1"/>
</dbReference>
<dbReference type="SMART" id="SM00448">
    <property type="entry name" value="REC"/>
    <property type="match status" value="1"/>
</dbReference>
<dbReference type="PANTHER" id="PTHR45138:SF9">
    <property type="entry name" value="DIGUANYLATE CYCLASE DGCM-RELATED"/>
    <property type="match status" value="1"/>
</dbReference>
<reference evidence="6" key="1">
    <citation type="submission" date="2022-06" db="EMBL/GenBank/DDBJ databases">
        <title>Alkalimarinus sp. nov., isolated from gut of a Alitta virens.</title>
        <authorList>
            <person name="Yang A.I."/>
            <person name="Shin N.-R."/>
        </authorList>
    </citation>
    <scope>NUCLEOTIDE SEQUENCE</scope>
    <source>
        <strain evidence="6">A2M4</strain>
    </source>
</reference>
<name>A0ABY6N1S1_9ALTE</name>
<dbReference type="InterPro" id="IPR050469">
    <property type="entry name" value="Diguanylate_Cyclase"/>
</dbReference>
<sequence length="497" mass="55702">MSRPVILCVDDERIILSSLKSQLMNNLGDTYQIELAESGEEALEILEELTESRTEVPLVIADQIMGGMYGDELLARIKTLLPNTHGIMLTGQATAESVGEAVNKASLFRYISKPWDEEDLVLTIKTGLRSYYDQKELRRQACYQSIIHKVLQLVITNVSFEEQLSQALSAILSTGCFSVSAKGSIYTVDLEQADLEWSTKDPDLVMISQVNQGEAPESNVSDGEVGQDVTLITSSPSVRYYRAPITLQGKSVGILYIYIDETHDETPQVKAFLSSVCHTLAGMIRISQYNRALEKHSLNLEQLVEKRTHELHQALRKQEQLNDIFLDVNKKLNYFATTDELTKLMNRRCFFERADAEASRARRYGRKALLAILDVDFFKEVNDKFGHQVGDTVLEKVAHVIVETIREHDVIGRIGGEEFALLMPETDVDEGKEICERVRLAISSNTVVVGDHCISISVSMGLSEVKDEESTISGAMIRADQALYDSKHKGRNLISYN</sequence>
<keyword evidence="3" id="KW-0597">Phosphoprotein</keyword>
<evidence type="ECO:0000256" key="3">
    <source>
        <dbReference type="PROSITE-ProRule" id="PRU00169"/>
    </source>
</evidence>